<evidence type="ECO:0000313" key="11">
    <source>
        <dbReference type="EMBL" id="TID19179.1"/>
    </source>
</evidence>
<dbReference type="STRING" id="52247.A0A4T0WZ93"/>
<feature type="domain" description="Mediator complex subunit MED14 N-terminal" evidence="10">
    <location>
        <begin position="37"/>
        <end position="222"/>
    </location>
</feature>
<dbReference type="InterPro" id="IPR055122">
    <property type="entry name" value="Med14_N"/>
</dbReference>
<evidence type="ECO:0000256" key="6">
    <source>
        <dbReference type="ARBA" id="ARBA00023163"/>
    </source>
</evidence>
<evidence type="ECO:0000256" key="1">
    <source>
        <dbReference type="ARBA" id="ARBA00004123"/>
    </source>
</evidence>
<dbReference type="GO" id="GO:0016592">
    <property type="term" value="C:mediator complex"/>
    <property type="evidence" value="ECO:0007669"/>
    <property type="project" value="UniProtKB-UniRule"/>
</dbReference>
<accession>A0A4T0WZ93</accession>
<keyword evidence="4 9" id="KW-0805">Transcription regulation</keyword>
<dbReference type="InterPro" id="IPR013947">
    <property type="entry name" value="Mediator_Med14"/>
</dbReference>
<comment type="function">
    <text evidence="9">Component of the Mediator complex, a coactivator involved in the regulated transcription of nearly all RNA polymerase II-dependent genes. Mediator functions as a bridge to convey information from gene-specific regulatory proteins to the basal RNA polymerase II transcription machinery. Mediator is recruited to promoters by direct interactions with regulatory proteins and serves as a scaffold for the assembly of a functional preinitiation complex with RNA polymerase II and the general transcription factors.</text>
</comment>
<dbReference type="PANTHER" id="PTHR12809">
    <property type="entry name" value="MEDIATOR COMPLEX SUBUNIT"/>
    <property type="match status" value="1"/>
</dbReference>
<gene>
    <name evidence="11" type="ORF">CANINC_003749</name>
</gene>
<comment type="similarity">
    <text evidence="2 9">Belongs to the Mediator complex subunit 14 family.</text>
</comment>
<dbReference type="EMBL" id="SELW01000599">
    <property type="protein sequence ID" value="TID19179.1"/>
    <property type="molecule type" value="Genomic_DNA"/>
</dbReference>
<evidence type="ECO:0000256" key="4">
    <source>
        <dbReference type="ARBA" id="ARBA00023015"/>
    </source>
</evidence>
<keyword evidence="12" id="KW-1185">Reference proteome</keyword>
<name>A0A4T0WZ93_9ASCO</name>
<evidence type="ECO:0000256" key="7">
    <source>
        <dbReference type="ARBA" id="ARBA00023242"/>
    </source>
</evidence>
<evidence type="ECO:0000256" key="8">
    <source>
        <dbReference type="ARBA" id="ARBA00032007"/>
    </source>
</evidence>
<evidence type="ECO:0000313" key="12">
    <source>
        <dbReference type="Proteomes" id="UP000307173"/>
    </source>
</evidence>
<protein>
    <recommendedName>
        <fullName evidence="3 9">Mediator of RNA polymerase II transcription subunit 14</fullName>
    </recommendedName>
    <alternativeName>
        <fullName evidence="8 9">Mediator complex subunit 14</fullName>
    </alternativeName>
</protein>
<dbReference type="GO" id="GO:0003712">
    <property type="term" value="F:transcription coregulator activity"/>
    <property type="evidence" value="ECO:0007669"/>
    <property type="project" value="UniProtKB-UniRule"/>
</dbReference>
<dbReference type="OrthoDB" id="205099at2759"/>
<comment type="subunit">
    <text evidence="9">Component of the Mediator complex.</text>
</comment>
<evidence type="ECO:0000256" key="9">
    <source>
        <dbReference type="RuleBase" id="RU365082"/>
    </source>
</evidence>
<evidence type="ECO:0000256" key="5">
    <source>
        <dbReference type="ARBA" id="ARBA00023159"/>
    </source>
</evidence>
<dbReference type="Proteomes" id="UP000307173">
    <property type="component" value="Unassembled WGS sequence"/>
</dbReference>
<sequence>MQSDSLDNRGSDTIGVDALVIQNGMPPELPHVMMNMTPLNLILDRIATDAFSKLKEYFKFMESDTVPELKKKKQLLDLLVSIRENFVRLYVLCKWARTHEKISKLIDLFVWLREQNQHITNVIMSFGAIKSSLISSKLPEPDLLTSLEVLLQGRPDLPTYNFIPEEKLSPEFVLKVLKNLNVELSIKMALDDSVPKAFKVYEIKNGCVYFNVINNFTCSISTLDGNGYYLIDFSLGFALDSNVIKPTTQKLDNASLHALQKYSNKILFKKKLEGLYQFLYNYSVTAKIYLIHKCLVNLRMGLWRGHLSHTYNSESSLITISYWLQRKSFKQSTIQIGKFSDSQTGRHSLSFKWFLEGKEITDHKLELYDVDGTIDIVKLINNIINLHIQTIILKLKENLIATVENIEKMIDFEGPNKFIFRITPFKHLAYCIDKLSGSCYFENPTNLMNVSSFKINTGKSTDFVEILRLKMLIKETEFTSMMNATGWVPLVSVRLKEEESAKLEIDYSNLKNKAFKHVLTSILTYRRKDWPIGWAVCVGHFGFQSNVQLWCCKIKSVEGQWIMNWNTAIHINELSEDVQRLQISSSDADTEIVETKSMMLDLSYQDLANLVKLSSSKLISNLLVRELKEAGCQLKVLNTNDRLVNEFLSKNFNIVKLSTSLSDNAVLLIRNQSLFHIQNASDSLVLLISIKNSELNAKIYGRLIDDLSSEKIPKINYKDENGISIEYDKNTRIFKIESMVDLSKQIGLVSGGYNSSDSSILSNILLFLRKFTRSLNLLKIVSNDPKLTIVDVLPNGVKFTYGEKEEESITLRISTINDSEIILELPPENPHYPYLNYLNKIINNAQIQQSSIKELVSYLTLTLNYCKSIHSLVKESEQELDIFKKSNQDIDLRNNAEKFQLLPNTGFVPSISNLEKFRIMYFKSVKFDFQSMNGKKRVVKNVADIFKFEISIELRHRSSFVSKKNSKFLISLGGISTENTGVIRAVTDLYDTCGATSNFTGYVKKVLQTISQYFEGSNFPFVVTKGSVVFLKDGICCDFDSIDQVLNDLHHRLYSLVRETL</sequence>
<organism evidence="11 12">
    <name type="scientific">Pichia inconspicua</name>
    <dbReference type="NCBI Taxonomy" id="52247"/>
    <lineage>
        <taxon>Eukaryota</taxon>
        <taxon>Fungi</taxon>
        <taxon>Dikarya</taxon>
        <taxon>Ascomycota</taxon>
        <taxon>Saccharomycotina</taxon>
        <taxon>Pichiomycetes</taxon>
        <taxon>Pichiales</taxon>
        <taxon>Pichiaceae</taxon>
        <taxon>Pichia</taxon>
    </lineage>
</organism>
<keyword evidence="6 9" id="KW-0804">Transcription</keyword>
<comment type="caution">
    <text evidence="11">The sequence shown here is derived from an EMBL/GenBank/DDBJ whole genome shotgun (WGS) entry which is preliminary data.</text>
</comment>
<evidence type="ECO:0000256" key="3">
    <source>
        <dbReference type="ARBA" id="ARBA00019619"/>
    </source>
</evidence>
<keyword evidence="7 9" id="KW-0539">Nucleus</keyword>
<proteinExistence type="inferred from homology"/>
<dbReference type="Pfam" id="PF08638">
    <property type="entry name" value="Med14"/>
    <property type="match status" value="1"/>
</dbReference>
<dbReference type="AlphaFoldDB" id="A0A4T0WZ93"/>
<dbReference type="GO" id="GO:0070847">
    <property type="term" value="C:core mediator complex"/>
    <property type="evidence" value="ECO:0007669"/>
    <property type="project" value="TreeGrafter"/>
</dbReference>
<dbReference type="GO" id="GO:0006357">
    <property type="term" value="P:regulation of transcription by RNA polymerase II"/>
    <property type="evidence" value="ECO:0007669"/>
    <property type="project" value="InterPro"/>
</dbReference>
<comment type="subcellular location">
    <subcellularLocation>
        <location evidence="1 9">Nucleus</location>
    </subcellularLocation>
</comment>
<reference evidence="11 12" key="1">
    <citation type="journal article" date="2019" name="Front. Genet.">
        <title>Whole-Genome Sequencing of the Opportunistic Yeast Pathogen Candida inconspicua Uncovers Its Hybrid Origin.</title>
        <authorList>
            <person name="Mixao V."/>
            <person name="Hansen A.P."/>
            <person name="Saus E."/>
            <person name="Boekhout T."/>
            <person name="Lass-Florl C."/>
            <person name="Gabaldon T."/>
        </authorList>
    </citation>
    <scope>NUCLEOTIDE SEQUENCE [LARGE SCALE GENOMIC DNA]</scope>
    <source>
        <strain evidence="11 12">CBS 180</strain>
    </source>
</reference>
<evidence type="ECO:0000256" key="2">
    <source>
        <dbReference type="ARBA" id="ARBA00007813"/>
    </source>
</evidence>
<dbReference type="PANTHER" id="PTHR12809:SF2">
    <property type="entry name" value="MEDIATOR OF RNA POLYMERASE II TRANSCRIPTION SUBUNIT 14"/>
    <property type="match status" value="1"/>
</dbReference>
<evidence type="ECO:0000259" key="10">
    <source>
        <dbReference type="Pfam" id="PF08638"/>
    </source>
</evidence>
<keyword evidence="5 9" id="KW-0010">Activator</keyword>